<keyword evidence="2" id="KW-1003">Cell membrane</keyword>
<dbReference type="HOGENOM" id="CLU_670604_0_0_5"/>
<evidence type="ECO:0000256" key="5">
    <source>
        <dbReference type="ARBA" id="ARBA00023136"/>
    </source>
</evidence>
<feature type="transmembrane region" description="Helical" evidence="6">
    <location>
        <begin position="72"/>
        <end position="92"/>
    </location>
</feature>
<dbReference type="Pfam" id="PF01943">
    <property type="entry name" value="Polysacc_synt"/>
    <property type="match status" value="1"/>
</dbReference>
<feature type="transmembrane region" description="Helical" evidence="6">
    <location>
        <begin position="315"/>
        <end position="337"/>
    </location>
</feature>
<dbReference type="KEGG" id="mch:Mchl_4228"/>
<feature type="transmembrane region" description="Helical" evidence="6">
    <location>
        <begin position="238"/>
        <end position="257"/>
    </location>
</feature>
<dbReference type="PANTHER" id="PTHR30250:SF11">
    <property type="entry name" value="O-ANTIGEN TRANSPORTER-RELATED"/>
    <property type="match status" value="1"/>
</dbReference>
<dbReference type="GO" id="GO:0005886">
    <property type="term" value="C:plasma membrane"/>
    <property type="evidence" value="ECO:0007669"/>
    <property type="project" value="UniProtKB-SubCell"/>
</dbReference>
<evidence type="ECO:0000313" key="8">
    <source>
        <dbReference type="Proteomes" id="UP000002385"/>
    </source>
</evidence>
<feature type="transmembrane region" description="Helical" evidence="6">
    <location>
        <begin position="130"/>
        <end position="151"/>
    </location>
</feature>
<evidence type="ECO:0000256" key="2">
    <source>
        <dbReference type="ARBA" id="ARBA00022475"/>
    </source>
</evidence>
<feature type="transmembrane region" description="Helical" evidence="6">
    <location>
        <begin position="199"/>
        <end position="218"/>
    </location>
</feature>
<evidence type="ECO:0000313" key="7">
    <source>
        <dbReference type="EMBL" id="ACK85017.1"/>
    </source>
</evidence>
<sequence>MAVSLAVKMFAGLIFFIIVARLLSEEQLGFVTFVFACSAFGALLSDLGLGMKILKDVSAEPERARLIVLEALYLKFLALLPAMLVLCVLFIMKDINQAYRLSAISLVVGTLIGSVGDTALFALRAANRYAAEAVTVLLCSIVYLLLTLIAGLAEGGIVGISLSFLASRMLYAAVVLLIVRSSFPSTQGTTNKRSLWIGFRRAFGWAALSNLSYINGQIDNIMIVSLVGLAENGVYQAGAKFVASAVSFSSIIVNVGIPKISALKKEDAHKLKAETGLWLQTVGVGAIFASLFFLFGPVITKYLVGAKYESVNSLWTGFAVLTFARFVSCALLISLLGRGLVYRNFVAELATTAFALPLLALSLPIFGIYAAPWVMSFASFVTCIVLITYRIVLARAPSGL</sequence>
<feature type="transmembrane region" description="Helical" evidence="6">
    <location>
        <begin position="98"/>
        <end position="123"/>
    </location>
</feature>
<keyword evidence="4 6" id="KW-1133">Transmembrane helix</keyword>
<feature type="transmembrane region" description="Helical" evidence="6">
    <location>
        <begin position="277"/>
        <end position="295"/>
    </location>
</feature>
<dbReference type="Proteomes" id="UP000002385">
    <property type="component" value="Chromosome"/>
</dbReference>
<feature type="transmembrane region" description="Helical" evidence="6">
    <location>
        <begin position="375"/>
        <end position="393"/>
    </location>
</feature>
<keyword evidence="3 6" id="KW-0812">Transmembrane</keyword>
<gene>
    <name evidence="7" type="ordered locus">Mchl_4228</name>
</gene>
<protein>
    <submittedName>
        <fullName evidence="7">Polysaccharide biosynthesis protein</fullName>
    </submittedName>
</protein>
<comment type="subcellular location">
    <subcellularLocation>
        <location evidence="1">Cell membrane</location>
        <topology evidence="1">Multi-pass membrane protein</topology>
    </subcellularLocation>
</comment>
<name>B7L195_METC4</name>
<reference evidence="8" key="1">
    <citation type="submission" date="2008-12" db="EMBL/GenBank/DDBJ databases">
        <title>Complete sequence of chromosome of Methylobacterium chloromethanicum CM4.</title>
        <authorList>
            <consortium name="US DOE Joint Genome Institute"/>
            <person name="Lucas S."/>
            <person name="Copeland A."/>
            <person name="Lapidus A."/>
            <person name="Glavina del Rio T."/>
            <person name="Dalin E."/>
            <person name="Tice H."/>
            <person name="Bruce D."/>
            <person name="Goodwin L."/>
            <person name="Pitluck S."/>
            <person name="Chertkov O."/>
            <person name="Brettin T."/>
            <person name="Detter J.C."/>
            <person name="Han C."/>
            <person name="Larimer F."/>
            <person name="Land M."/>
            <person name="Hauser L."/>
            <person name="Kyrpides N."/>
            <person name="Mikhailova N."/>
            <person name="Marx C."/>
            <person name="Richardson P."/>
        </authorList>
    </citation>
    <scope>NUCLEOTIDE SEQUENCE [LARGE SCALE GENOMIC DNA]</scope>
    <source>
        <strain evidence="8">CM4 / NCIMB 13688</strain>
    </source>
</reference>
<keyword evidence="5 6" id="KW-0472">Membrane</keyword>
<feature type="transmembrane region" description="Helical" evidence="6">
    <location>
        <begin position="30"/>
        <end position="51"/>
    </location>
</feature>
<feature type="transmembrane region" description="Helical" evidence="6">
    <location>
        <begin position="5"/>
        <end position="24"/>
    </location>
</feature>
<evidence type="ECO:0000256" key="1">
    <source>
        <dbReference type="ARBA" id="ARBA00004651"/>
    </source>
</evidence>
<dbReference type="PANTHER" id="PTHR30250">
    <property type="entry name" value="PST FAMILY PREDICTED COLANIC ACID TRANSPORTER"/>
    <property type="match status" value="1"/>
</dbReference>
<evidence type="ECO:0000256" key="6">
    <source>
        <dbReference type="SAM" id="Phobius"/>
    </source>
</evidence>
<dbReference type="InterPro" id="IPR050833">
    <property type="entry name" value="Poly_Biosynth_Transport"/>
</dbReference>
<feature type="transmembrane region" description="Helical" evidence="6">
    <location>
        <begin position="349"/>
        <end position="369"/>
    </location>
</feature>
<dbReference type="AlphaFoldDB" id="B7L195"/>
<evidence type="ECO:0000256" key="3">
    <source>
        <dbReference type="ARBA" id="ARBA00022692"/>
    </source>
</evidence>
<evidence type="ECO:0000256" key="4">
    <source>
        <dbReference type="ARBA" id="ARBA00022989"/>
    </source>
</evidence>
<accession>B7L195</accession>
<feature type="transmembrane region" description="Helical" evidence="6">
    <location>
        <begin position="157"/>
        <end position="179"/>
    </location>
</feature>
<proteinExistence type="predicted"/>
<dbReference type="EMBL" id="CP001298">
    <property type="protein sequence ID" value="ACK85017.1"/>
    <property type="molecule type" value="Genomic_DNA"/>
</dbReference>
<reference evidence="7 8" key="2">
    <citation type="journal article" date="2012" name="J. Bacteriol.">
        <title>Complete genome sequences of six strains of the genus Methylobacterium.</title>
        <authorList>
            <person name="Marx C.J."/>
            <person name="Bringel F."/>
            <person name="Chistoserdova L."/>
            <person name="Moulin L."/>
            <person name="Farhan Ul Haque M."/>
            <person name="Fleischman D.E."/>
            <person name="Gruffaz C."/>
            <person name="Jourand P."/>
            <person name="Knief C."/>
            <person name="Lee M.C."/>
            <person name="Muller E.E."/>
            <person name="Nadalig T."/>
            <person name="Peyraud R."/>
            <person name="Roselli S."/>
            <person name="Russ L."/>
            <person name="Goodwin L.A."/>
            <person name="Ivanova N."/>
            <person name="Kyrpides N."/>
            <person name="Lajus A."/>
            <person name="Land M.L."/>
            <person name="Medigue C."/>
            <person name="Mikhailova N."/>
            <person name="Nolan M."/>
            <person name="Woyke T."/>
            <person name="Stolyar S."/>
            <person name="Vorholt J.A."/>
            <person name="Vuilleumier S."/>
        </authorList>
    </citation>
    <scope>NUCLEOTIDE SEQUENCE [LARGE SCALE GENOMIC DNA]</scope>
    <source>
        <strain evidence="8">CM4 / NCIMB 13688</strain>
    </source>
</reference>
<organism evidence="7 8">
    <name type="scientific">Methylorubrum extorquens (strain CM4 / NCIMB 13688)</name>
    <name type="common">Methylobacterium extorquens</name>
    <dbReference type="NCBI Taxonomy" id="440085"/>
    <lineage>
        <taxon>Bacteria</taxon>
        <taxon>Pseudomonadati</taxon>
        <taxon>Pseudomonadota</taxon>
        <taxon>Alphaproteobacteria</taxon>
        <taxon>Hyphomicrobiales</taxon>
        <taxon>Methylobacteriaceae</taxon>
        <taxon>Methylorubrum</taxon>
    </lineage>
</organism>
<dbReference type="InterPro" id="IPR002797">
    <property type="entry name" value="Polysacc_synth"/>
</dbReference>